<evidence type="ECO:0000256" key="2">
    <source>
        <dbReference type="ARBA" id="ARBA00022723"/>
    </source>
</evidence>
<dbReference type="PANTHER" id="PTHR48188">
    <property type="entry name" value="60S RIBOSOMAL PROTEIN L43"/>
    <property type="match status" value="1"/>
</dbReference>
<evidence type="ECO:0000313" key="8">
    <source>
        <dbReference type="EMBL" id="KAB0375592.1"/>
    </source>
</evidence>
<evidence type="ECO:0000256" key="1">
    <source>
        <dbReference type="ARBA" id="ARBA00008672"/>
    </source>
</evidence>
<dbReference type="GO" id="GO:0006412">
    <property type="term" value="P:translation"/>
    <property type="evidence" value="ECO:0007669"/>
    <property type="project" value="InterPro"/>
</dbReference>
<dbReference type="InterPro" id="IPR011331">
    <property type="entry name" value="Ribosomal_eL37/eL43"/>
</dbReference>
<protein>
    <recommendedName>
        <fullName evidence="10">60S ribosomal protein L37a</fullName>
    </recommendedName>
</protein>
<feature type="compositionally biased region" description="Polar residues" evidence="7">
    <location>
        <begin position="77"/>
        <end position="88"/>
    </location>
</feature>
<gene>
    <name evidence="8" type="ORF">FD755_012235</name>
</gene>
<dbReference type="Pfam" id="PF01780">
    <property type="entry name" value="Ribosomal_L37ae"/>
    <property type="match status" value="1"/>
</dbReference>
<keyword evidence="9" id="KW-1185">Reference proteome</keyword>
<keyword evidence="6" id="KW-0687">Ribonucleoprotein</keyword>
<dbReference type="EMBL" id="VCEB01000006">
    <property type="protein sequence ID" value="KAB0375592.1"/>
    <property type="molecule type" value="Genomic_DNA"/>
</dbReference>
<keyword evidence="5" id="KW-0689">Ribosomal protein</keyword>
<dbReference type="InterPro" id="IPR011332">
    <property type="entry name" value="Ribosomal_zn-bd"/>
</dbReference>
<comment type="caution">
    <text evidence="8">The sequence shown here is derived from an EMBL/GenBank/DDBJ whole genome shotgun (WGS) entry which is preliminary data.</text>
</comment>
<evidence type="ECO:0000256" key="4">
    <source>
        <dbReference type="ARBA" id="ARBA00022833"/>
    </source>
</evidence>
<dbReference type="AlphaFoldDB" id="A0A5N3XQQ2"/>
<keyword evidence="3" id="KW-0863">Zinc-finger</keyword>
<reference evidence="8 9" key="1">
    <citation type="submission" date="2019-06" db="EMBL/GenBank/DDBJ databases">
        <title>Discovery of a novel chromosome fission-fusion reversal in muntjac.</title>
        <authorList>
            <person name="Mudd A.B."/>
            <person name="Bredeson J.V."/>
            <person name="Baum R."/>
            <person name="Hockemeyer D."/>
            <person name="Rokhsar D.S."/>
        </authorList>
    </citation>
    <scope>NUCLEOTIDE SEQUENCE [LARGE SCALE GENOMIC DNA]</scope>
    <source>
        <strain evidence="8">UCam_UCB_Mr</strain>
        <tissue evidence="8">Fibroblast cell line</tissue>
    </source>
</reference>
<keyword evidence="2" id="KW-0479">Metal-binding</keyword>
<dbReference type="GO" id="GO:0003735">
    <property type="term" value="F:structural constituent of ribosome"/>
    <property type="evidence" value="ECO:0007669"/>
    <property type="project" value="InterPro"/>
</dbReference>
<dbReference type="GO" id="GO:0022625">
    <property type="term" value="C:cytosolic large ribosomal subunit"/>
    <property type="evidence" value="ECO:0007669"/>
    <property type="project" value="UniProtKB-ARBA"/>
</dbReference>
<evidence type="ECO:0000313" key="9">
    <source>
        <dbReference type="Proteomes" id="UP000326062"/>
    </source>
</evidence>
<evidence type="ECO:0000256" key="5">
    <source>
        <dbReference type="ARBA" id="ARBA00022980"/>
    </source>
</evidence>
<organism evidence="8 9">
    <name type="scientific">Muntiacus reevesi</name>
    <name type="common">Reeves' muntjac</name>
    <name type="synonym">Cervus reevesi</name>
    <dbReference type="NCBI Taxonomy" id="9886"/>
    <lineage>
        <taxon>Eukaryota</taxon>
        <taxon>Metazoa</taxon>
        <taxon>Chordata</taxon>
        <taxon>Craniata</taxon>
        <taxon>Vertebrata</taxon>
        <taxon>Euteleostomi</taxon>
        <taxon>Mammalia</taxon>
        <taxon>Eutheria</taxon>
        <taxon>Laurasiatheria</taxon>
        <taxon>Artiodactyla</taxon>
        <taxon>Ruminantia</taxon>
        <taxon>Pecora</taxon>
        <taxon>Cervidae</taxon>
        <taxon>Muntiacinae</taxon>
        <taxon>Muntiacus</taxon>
    </lineage>
</organism>
<dbReference type="Proteomes" id="UP000326062">
    <property type="component" value="Chromosome 6"/>
</dbReference>
<dbReference type="SUPFAM" id="SSF57829">
    <property type="entry name" value="Zn-binding ribosomal proteins"/>
    <property type="match status" value="1"/>
</dbReference>
<evidence type="ECO:0000256" key="6">
    <source>
        <dbReference type="ARBA" id="ARBA00023274"/>
    </source>
</evidence>
<name>A0A5N3XQQ2_MUNRE</name>
<keyword evidence="4" id="KW-0862">Zinc</keyword>
<accession>A0A5N3XQQ2</accession>
<feature type="region of interest" description="Disordered" evidence="7">
    <location>
        <begin position="67"/>
        <end position="88"/>
    </location>
</feature>
<comment type="similarity">
    <text evidence="1">Belongs to the eukaryotic ribosomal protein eL43 family.</text>
</comment>
<dbReference type="PANTHER" id="PTHR48188:SF1">
    <property type="entry name" value="LARGE RIBOSOMAL SUBUNIT PROTEIN EL43-RELATED"/>
    <property type="match status" value="1"/>
</dbReference>
<dbReference type="Gene3D" id="2.20.25.30">
    <property type="match status" value="1"/>
</dbReference>
<evidence type="ECO:0000256" key="3">
    <source>
        <dbReference type="ARBA" id="ARBA00022771"/>
    </source>
</evidence>
<dbReference type="GO" id="GO:0008270">
    <property type="term" value="F:zinc ion binding"/>
    <property type="evidence" value="ECO:0007669"/>
    <property type="project" value="UniProtKB-KW"/>
</dbReference>
<sequence length="88" mass="9736">MMKRTEDVRIMGKYRTNPGASLRKMVRKIELSQHANYTCSFCGKTKMTRCAGVTWLCGSRMRAVAGGAGPTAPPLLSQASQPSEDWRN</sequence>
<evidence type="ECO:0000256" key="7">
    <source>
        <dbReference type="SAM" id="MobiDB-lite"/>
    </source>
</evidence>
<dbReference type="GO" id="GO:0070180">
    <property type="term" value="F:large ribosomal subunit rRNA binding"/>
    <property type="evidence" value="ECO:0007669"/>
    <property type="project" value="TreeGrafter"/>
</dbReference>
<evidence type="ECO:0008006" key="10">
    <source>
        <dbReference type="Google" id="ProtNLM"/>
    </source>
</evidence>
<dbReference type="InterPro" id="IPR002674">
    <property type="entry name" value="Ribosomal_eL43"/>
</dbReference>
<proteinExistence type="inferred from homology"/>